<accession>A0AAE0K0T6</accession>
<evidence type="ECO:0000313" key="4">
    <source>
        <dbReference type="Proteomes" id="UP001285441"/>
    </source>
</evidence>
<reference evidence="3" key="2">
    <citation type="submission" date="2023-06" db="EMBL/GenBank/DDBJ databases">
        <authorList>
            <consortium name="Lawrence Berkeley National Laboratory"/>
            <person name="Haridas S."/>
            <person name="Hensen N."/>
            <person name="Bonometti L."/>
            <person name="Westerberg I."/>
            <person name="Brannstrom I.O."/>
            <person name="Guillou S."/>
            <person name="Cros-Aarteil S."/>
            <person name="Calhoun S."/>
            <person name="Kuo A."/>
            <person name="Mondo S."/>
            <person name="Pangilinan J."/>
            <person name="Riley R."/>
            <person name="LaButti K."/>
            <person name="Andreopoulos B."/>
            <person name="Lipzen A."/>
            <person name="Chen C."/>
            <person name="Yanf M."/>
            <person name="Daum C."/>
            <person name="Ng V."/>
            <person name="Clum A."/>
            <person name="Steindorff A."/>
            <person name="Ohm R."/>
            <person name="Martin F."/>
            <person name="Silar P."/>
            <person name="Natvig D."/>
            <person name="Lalanne C."/>
            <person name="Gautier V."/>
            <person name="Ament-velasquez S.L."/>
            <person name="Kruys A."/>
            <person name="Hutchinson M.I."/>
            <person name="Powell A.J."/>
            <person name="Barry K."/>
            <person name="Miller A.N."/>
            <person name="Grigoriev I.V."/>
            <person name="Debuchy R."/>
            <person name="Gladieux P."/>
            <person name="Thoren M.H."/>
            <person name="Johannesson H."/>
        </authorList>
    </citation>
    <scope>NUCLEOTIDE SEQUENCE</scope>
    <source>
        <strain evidence="3">CBS 232.78</strain>
    </source>
</reference>
<protein>
    <submittedName>
        <fullName evidence="3">Uncharacterized protein</fullName>
    </submittedName>
</protein>
<organism evidence="3 4">
    <name type="scientific">Podospora didyma</name>
    <dbReference type="NCBI Taxonomy" id="330526"/>
    <lineage>
        <taxon>Eukaryota</taxon>
        <taxon>Fungi</taxon>
        <taxon>Dikarya</taxon>
        <taxon>Ascomycota</taxon>
        <taxon>Pezizomycotina</taxon>
        <taxon>Sordariomycetes</taxon>
        <taxon>Sordariomycetidae</taxon>
        <taxon>Sordariales</taxon>
        <taxon>Podosporaceae</taxon>
        <taxon>Podospora</taxon>
    </lineage>
</organism>
<dbReference type="EMBL" id="JAULSW010000011">
    <property type="protein sequence ID" value="KAK3367926.1"/>
    <property type="molecule type" value="Genomic_DNA"/>
</dbReference>
<gene>
    <name evidence="3" type="ORF">B0H63DRAFT_490001</name>
</gene>
<feature type="signal peptide" evidence="2">
    <location>
        <begin position="1"/>
        <end position="17"/>
    </location>
</feature>
<proteinExistence type="predicted"/>
<keyword evidence="4" id="KW-1185">Reference proteome</keyword>
<keyword evidence="2" id="KW-0732">Signal</keyword>
<feature type="region of interest" description="Disordered" evidence="1">
    <location>
        <begin position="218"/>
        <end position="252"/>
    </location>
</feature>
<comment type="caution">
    <text evidence="3">The sequence shown here is derived from an EMBL/GenBank/DDBJ whole genome shotgun (WGS) entry which is preliminary data.</text>
</comment>
<name>A0AAE0K0T6_9PEZI</name>
<sequence>MKVQIPLLAFTLGTTLAARFVENGPDKVEKCGCWPIYQRMLACQKLPAATNANPDAARRCLCIPNPDGWYTSVNGCRGCLAPGSYHDADFFDNMARTVSQLFVSCTNVGGSVQTDGGSVCAGNAYFRACTGLREGKTGVPSWASYELFATGRAPVVKGNGTFLLNIAEFVEGTSSSAAAGVSSSRTETSETETKTRLTGLPSLTRTLTSLPTLTFSSHNGVASSSTSTAATVSTTTMSGATTSGTGSSPSSSAMALAGLRVEPALGLVVAMGVGANMVL</sequence>
<reference evidence="3" key="1">
    <citation type="journal article" date="2023" name="Mol. Phylogenet. Evol.">
        <title>Genome-scale phylogeny and comparative genomics of the fungal order Sordariales.</title>
        <authorList>
            <person name="Hensen N."/>
            <person name="Bonometti L."/>
            <person name="Westerberg I."/>
            <person name="Brannstrom I.O."/>
            <person name="Guillou S."/>
            <person name="Cros-Aarteil S."/>
            <person name="Calhoun S."/>
            <person name="Haridas S."/>
            <person name="Kuo A."/>
            <person name="Mondo S."/>
            <person name="Pangilinan J."/>
            <person name="Riley R."/>
            <person name="LaButti K."/>
            <person name="Andreopoulos B."/>
            <person name="Lipzen A."/>
            <person name="Chen C."/>
            <person name="Yan M."/>
            <person name="Daum C."/>
            <person name="Ng V."/>
            <person name="Clum A."/>
            <person name="Steindorff A."/>
            <person name="Ohm R.A."/>
            <person name="Martin F."/>
            <person name="Silar P."/>
            <person name="Natvig D.O."/>
            <person name="Lalanne C."/>
            <person name="Gautier V."/>
            <person name="Ament-Velasquez S.L."/>
            <person name="Kruys A."/>
            <person name="Hutchinson M.I."/>
            <person name="Powell A.J."/>
            <person name="Barry K."/>
            <person name="Miller A.N."/>
            <person name="Grigoriev I.V."/>
            <person name="Debuchy R."/>
            <person name="Gladieux P."/>
            <person name="Hiltunen Thoren M."/>
            <person name="Johannesson H."/>
        </authorList>
    </citation>
    <scope>NUCLEOTIDE SEQUENCE</scope>
    <source>
        <strain evidence="3">CBS 232.78</strain>
    </source>
</reference>
<evidence type="ECO:0000313" key="3">
    <source>
        <dbReference type="EMBL" id="KAK3367926.1"/>
    </source>
</evidence>
<dbReference type="AlphaFoldDB" id="A0AAE0K0T6"/>
<evidence type="ECO:0000256" key="2">
    <source>
        <dbReference type="SAM" id="SignalP"/>
    </source>
</evidence>
<evidence type="ECO:0000256" key="1">
    <source>
        <dbReference type="SAM" id="MobiDB-lite"/>
    </source>
</evidence>
<dbReference type="Proteomes" id="UP001285441">
    <property type="component" value="Unassembled WGS sequence"/>
</dbReference>
<feature type="chain" id="PRO_5042141935" evidence="2">
    <location>
        <begin position="18"/>
        <end position="279"/>
    </location>
</feature>